<gene>
    <name evidence="2" type="ORF">KC729_18020</name>
</gene>
<evidence type="ECO:0000256" key="1">
    <source>
        <dbReference type="SAM" id="MobiDB-lite"/>
    </source>
</evidence>
<accession>A0A956M3Z8</accession>
<proteinExistence type="predicted"/>
<feature type="compositionally biased region" description="Basic and acidic residues" evidence="1">
    <location>
        <begin position="153"/>
        <end position="166"/>
    </location>
</feature>
<name>A0A956M3Z8_UNCEI</name>
<reference evidence="2" key="1">
    <citation type="submission" date="2020-04" db="EMBL/GenBank/DDBJ databases">
        <authorList>
            <person name="Zhang T."/>
        </authorList>
    </citation>
    <scope>NUCLEOTIDE SEQUENCE</scope>
    <source>
        <strain evidence="2">HKST-UBA01</strain>
    </source>
</reference>
<evidence type="ECO:0000313" key="2">
    <source>
        <dbReference type="EMBL" id="MCA9729590.1"/>
    </source>
</evidence>
<feature type="region of interest" description="Disordered" evidence="1">
    <location>
        <begin position="153"/>
        <end position="191"/>
    </location>
</feature>
<evidence type="ECO:0000313" key="3">
    <source>
        <dbReference type="Proteomes" id="UP000697710"/>
    </source>
</evidence>
<organism evidence="2 3">
    <name type="scientific">Eiseniibacteriota bacterium</name>
    <dbReference type="NCBI Taxonomy" id="2212470"/>
    <lineage>
        <taxon>Bacteria</taxon>
        <taxon>Candidatus Eiseniibacteriota</taxon>
    </lineage>
</organism>
<dbReference type="Proteomes" id="UP000697710">
    <property type="component" value="Unassembled WGS sequence"/>
</dbReference>
<dbReference type="AlphaFoldDB" id="A0A956M3Z8"/>
<comment type="caution">
    <text evidence="2">The sequence shown here is derived from an EMBL/GenBank/DDBJ whole genome shotgun (WGS) entry which is preliminary data.</text>
</comment>
<reference evidence="2" key="2">
    <citation type="journal article" date="2021" name="Microbiome">
        <title>Successional dynamics and alternative stable states in a saline activated sludge microbial community over 9 years.</title>
        <authorList>
            <person name="Wang Y."/>
            <person name="Ye J."/>
            <person name="Ju F."/>
            <person name="Liu L."/>
            <person name="Boyd J.A."/>
            <person name="Deng Y."/>
            <person name="Parks D.H."/>
            <person name="Jiang X."/>
            <person name="Yin X."/>
            <person name="Woodcroft B.J."/>
            <person name="Tyson G.W."/>
            <person name="Hugenholtz P."/>
            <person name="Polz M.F."/>
            <person name="Zhang T."/>
        </authorList>
    </citation>
    <scope>NUCLEOTIDE SEQUENCE</scope>
    <source>
        <strain evidence="2">HKST-UBA01</strain>
    </source>
</reference>
<dbReference type="EMBL" id="JAGQHR010000759">
    <property type="protein sequence ID" value="MCA9729590.1"/>
    <property type="molecule type" value="Genomic_DNA"/>
</dbReference>
<feature type="region of interest" description="Disordered" evidence="1">
    <location>
        <begin position="70"/>
        <end position="89"/>
    </location>
</feature>
<protein>
    <submittedName>
        <fullName evidence="2">Uncharacterized protein</fullName>
    </submittedName>
</protein>
<sequence length="191" mass="20957">MKRAYADITASLRSLLGVIEWETTLASRAIHRSAFEEPVATEVREDLAAIHYLLQRQADDVGGRVRELFGRAEPAPEEPRTGTPSPLGDEVETLLRSVEARSGALHAALGHFDGHTRFLLRMHLCHLDVLVLPSLRGLVDRTTPVEWRPDYRALDPGRRPHPDDFLQRSFCGSAPGAGPSPTDPAESNGGP</sequence>